<feature type="region of interest" description="Disordered" evidence="1">
    <location>
        <begin position="238"/>
        <end position="331"/>
    </location>
</feature>
<evidence type="ECO:0000256" key="1">
    <source>
        <dbReference type="SAM" id="MobiDB-lite"/>
    </source>
</evidence>
<name>A0A914CWV1_9BILA</name>
<dbReference type="WBParaSite" id="ACRNAN_scaffold15705.g16348.t1">
    <property type="protein sequence ID" value="ACRNAN_scaffold15705.g16348.t1"/>
    <property type="gene ID" value="ACRNAN_scaffold15705.g16348"/>
</dbReference>
<dbReference type="PANTHER" id="PTHR33223">
    <property type="entry name" value="CCHC-TYPE DOMAIN-CONTAINING PROTEIN"/>
    <property type="match status" value="1"/>
</dbReference>
<organism evidence="2 3">
    <name type="scientific">Acrobeloides nanus</name>
    <dbReference type="NCBI Taxonomy" id="290746"/>
    <lineage>
        <taxon>Eukaryota</taxon>
        <taxon>Metazoa</taxon>
        <taxon>Ecdysozoa</taxon>
        <taxon>Nematoda</taxon>
        <taxon>Chromadorea</taxon>
        <taxon>Rhabditida</taxon>
        <taxon>Tylenchina</taxon>
        <taxon>Cephalobomorpha</taxon>
        <taxon>Cephaloboidea</taxon>
        <taxon>Cephalobidae</taxon>
        <taxon>Acrobeloides</taxon>
    </lineage>
</organism>
<reference evidence="3" key="1">
    <citation type="submission" date="2022-11" db="UniProtKB">
        <authorList>
            <consortium name="WormBaseParasite"/>
        </authorList>
    </citation>
    <scope>IDENTIFICATION</scope>
</reference>
<proteinExistence type="predicted"/>
<dbReference type="Proteomes" id="UP000887540">
    <property type="component" value="Unplaced"/>
</dbReference>
<sequence length="368" mass="41879">MAEEIIDSLDGLKTTLIAIDAKLNHSNTPQYSCPLYDGSYPIENWVPLWNKMVNFYGWPVETALKKLPAFLILKASDALNSLDENQKSVYKTCMDTLAEKLKFPDNTEKMRDQLNNRKQGKNESVSEYLNSIKKLVRSSYPSSRFTDANSIKLITIESFIKGLRPEFKAQVKRELKGKAPENLEDLVKIADAEELVQMSLNSSNESDAKLQQTLEMTQDIAKKVDQVTSKMNQMNMVAAIPTPSSDGNHREQRSSDGRSRERGVFNYSDVSNRGQPYDPNRYANIYRGQPDGPNRGPSSVKDGWNGYDESLSENDCQDFDEYDHSDENDFQYDGKYGYDAWGDEENDPYEDGYYSDGYVCNMPDDGDY</sequence>
<accession>A0A914CWV1</accession>
<keyword evidence="2" id="KW-1185">Reference proteome</keyword>
<feature type="compositionally biased region" description="Basic and acidic residues" evidence="1">
    <location>
        <begin position="247"/>
        <end position="263"/>
    </location>
</feature>
<evidence type="ECO:0000313" key="3">
    <source>
        <dbReference type="WBParaSite" id="ACRNAN_scaffold15705.g16348.t1"/>
    </source>
</evidence>
<protein>
    <submittedName>
        <fullName evidence="3">Retrotransposon gag domain-containing protein</fullName>
    </submittedName>
</protein>
<evidence type="ECO:0000313" key="2">
    <source>
        <dbReference type="Proteomes" id="UP000887540"/>
    </source>
</evidence>
<feature type="compositionally biased region" description="Acidic residues" evidence="1">
    <location>
        <begin position="310"/>
        <end position="330"/>
    </location>
</feature>
<dbReference type="PANTHER" id="PTHR33223:SF6">
    <property type="entry name" value="CCHC-TYPE DOMAIN-CONTAINING PROTEIN"/>
    <property type="match status" value="1"/>
</dbReference>
<dbReference type="AlphaFoldDB" id="A0A914CWV1"/>